<proteinExistence type="predicted"/>
<dbReference type="InterPro" id="IPR053063">
    <property type="entry name" value="PWWP_domain_containing_PDP"/>
</dbReference>
<feature type="compositionally biased region" description="Basic and acidic residues" evidence="1">
    <location>
        <begin position="742"/>
        <end position="756"/>
    </location>
</feature>
<dbReference type="PANTHER" id="PTHR42851">
    <property type="entry name" value="ALDOLASE-RELATED"/>
    <property type="match status" value="1"/>
</dbReference>
<dbReference type="Gene3D" id="2.30.30.140">
    <property type="match status" value="1"/>
</dbReference>
<dbReference type="CDD" id="cd05162">
    <property type="entry name" value="PWWP"/>
    <property type="match status" value="1"/>
</dbReference>
<organism evidence="3 4">
    <name type="scientific">Ricinus communis</name>
    <name type="common">Castor bean</name>
    <dbReference type="NCBI Taxonomy" id="3988"/>
    <lineage>
        <taxon>Eukaryota</taxon>
        <taxon>Viridiplantae</taxon>
        <taxon>Streptophyta</taxon>
        <taxon>Embryophyta</taxon>
        <taxon>Tracheophyta</taxon>
        <taxon>Spermatophyta</taxon>
        <taxon>Magnoliopsida</taxon>
        <taxon>eudicotyledons</taxon>
        <taxon>Gunneridae</taxon>
        <taxon>Pentapetalae</taxon>
        <taxon>rosids</taxon>
        <taxon>fabids</taxon>
        <taxon>Malpighiales</taxon>
        <taxon>Euphorbiaceae</taxon>
        <taxon>Acalyphoideae</taxon>
        <taxon>Acalypheae</taxon>
        <taxon>Ricinus</taxon>
    </lineage>
</organism>
<feature type="region of interest" description="Disordered" evidence="1">
    <location>
        <begin position="812"/>
        <end position="842"/>
    </location>
</feature>
<feature type="region of interest" description="Disordered" evidence="1">
    <location>
        <begin position="692"/>
        <end position="764"/>
    </location>
</feature>
<sequence>MEEMNLDVPKEQNRKVVDANGEDHKVDSVVSVNRLVNIRGENPDAILSALVDLDVSDTGIGKDSLLNDVTDRIIETENGSLATDFSENAVDLGGDVNAEVEVEKNVNDEELEEDESLGVNGIVSGRKLEICGGNISLYVDFSGSLSGVNVNNLNDMGYSGSFVSQEDPKDIGDEEMKELIGKFHVGDIVWVKTKNQSWWPGKVYDPLDARKYALQSDHRNCLLIGYFGISHIAWCLPSQLKSFHENFERMTGGNKARSFLGAVEKAAEEFGKCLRSEMTCSCIHNKCQQSSADVEIQGKVSSPSCKFGEFSFTRFEPVKFLEQIKNLAQTFSKLGILELTVAKNFVSAFYDFRGHGQVPAEQLFESIDDQDSAGDRSMEKSNISAQHGSQNLEAANGELQSTEDKVLQRKKNEELGMIFGEGMGTTAKNYKGDLPVGKNVLNDLASNSRKRKRKKYAEVEGYDVSLPDSPPQVEASIFGSATMIEKGSDLRERKKSKYLSYPYVNLEHKGLPSEIEDPKSQKVSQGAEHEKAVSHQFIGSHSVSKSSGKRFQKKWFRKFIHNNDASNNPDLINASVADLLSELCLTAMDCLYSNESKNFDLIEWFFARFRISAFHDESIYEMHCKNMIGSSNEALQGKDTLEPTQTLLDVKAEQKMQKKKKNGNSAPTKIKSLRGLSDVNINIAADGTLVKDFCDMGPPTPNGRPGPKKKKKKQGTSPAGLPDLNSSGATSSLLVESFESVSHVEHEPNQREKKAGSENVNLSDAEPGSLLLDLQVTGPFSVNTIPKEIMGEGSAPSIPTSDGNCAIPGLLAKEPPSISPLSAEGLPEPKKRKRKDKSTAEQTTVAAIEAGLEGTLAESSMLVKPEKKRARKKEVKPRRPRRKSAVRLPDININYNIMDTNGEGLGTALILTFAQGVSLPSKEVLVATFCRFGPLKESEIHLMKDSNTAQVVFLKSTDAAEAARSLENCSPFGATLVNYRLHLLSAAGSKEGTTAPAMSYGSMPSPAEAPPIDFIRQNLEMMTSMLEKAGDNLSPEMRAKLETEIKGLLKKPVYACKMKLGGSYLHGQSQPSMPDINDNSLSFFQQSLKRKFSFFHD</sequence>
<feature type="compositionally biased region" description="Basic residues" evidence="1">
    <location>
        <begin position="866"/>
        <end position="883"/>
    </location>
</feature>
<name>B9RB18_RICCO</name>
<accession>B9RB18</accession>
<feature type="region of interest" description="Disordered" evidence="1">
    <location>
        <begin position="370"/>
        <end position="403"/>
    </location>
</feature>
<dbReference type="InterPro" id="IPR000313">
    <property type="entry name" value="PWWP_dom"/>
</dbReference>
<dbReference type="SUPFAM" id="SSF63748">
    <property type="entry name" value="Tudor/PWWP/MBT"/>
    <property type="match status" value="1"/>
</dbReference>
<protein>
    <recommendedName>
        <fullName evidence="2">PWWP domain-containing protein</fullName>
    </recommendedName>
</protein>
<dbReference type="STRING" id="3988.B9RB18"/>
<dbReference type="PROSITE" id="PS50812">
    <property type="entry name" value="PWWP"/>
    <property type="match status" value="1"/>
</dbReference>
<dbReference type="eggNOG" id="KOG0892">
    <property type="taxonomic scope" value="Eukaryota"/>
</dbReference>
<keyword evidence="4" id="KW-1185">Reference proteome</keyword>
<evidence type="ECO:0000313" key="4">
    <source>
        <dbReference type="Proteomes" id="UP000008311"/>
    </source>
</evidence>
<dbReference type="Pfam" id="PF00855">
    <property type="entry name" value="PWWP"/>
    <property type="match status" value="1"/>
</dbReference>
<evidence type="ECO:0000313" key="3">
    <source>
        <dbReference type="EMBL" id="EEF51995.1"/>
    </source>
</evidence>
<dbReference type="SMART" id="SM00293">
    <property type="entry name" value="PWWP"/>
    <property type="match status" value="1"/>
</dbReference>
<dbReference type="AlphaFoldDB" id="B9RB18"/>
<evidence type="ECO:0000259" key="2">
    <source>
        <dbReference type="PROSITE" id="PS50812"/>
    </source>
</evidence>
<feature type="compositionally biased region" description="Low complexity" evidence="1">
    <location>
        <begin position="731"/>
        <end position="741"/>
    </location>
</feature>
<reference evidence="4" key="1">
    <citation type="journal article" date="2010" name="Nat. Biotechnol.">
        <title>Draft genome sequence of the oilseed species Ricinus communis.</title>
        <authorList>
            <person name="Chan A.P."/>
            <person name="Crabtree J."/>
            <person name="Zhao Q."/>
            <person name="Lorenzi H."/>
            <person name="Orvis J."/>
            <person name="Puiu D."/>
            <person name="Melake-Berhan A."/>
            <person name="Jones K.M."/>
            <person name="Redman J."/>
            <person name="Chen G."/>
            <person name="Cahoon E.B."/>
            <person name="Gedil M."/>
            <person name="Stanke M."/>
            <person name="Haas B.J."/>
            <person name="Wortman J.R."/>
            <person name="Fraser-Liggett C.M."/>
            <person name="Ravel J."/>
            <person name="Rabinowicz P.D."/>
        </authorList>
    </citation>
    <scope>NUCLEOTIDE SEQUENCE [LARGE SCALE GENOMIC DNA]</scope>
    <source>
        <strain evidence="4">cv. Hale</strain>
    </source>
</reference>
<dbReference type="EMBL" id="EQ973773">
    <property type="protein sequence ID" value="EEF51995.1"/>
    <property type="molecule type" value="Genomic_DNA"/>
</dbReference>
<feature type="domain" description="PWWP" evidence="2">
    <location>
        <begin position="185"/>
        <end position="246"/>
    </location>
</feature>
<dbReference type="PANTHER" id="PTHR42851:SF8">
    <property type="entry name" value="PWWP DOMAIN-CONTAINING PROTEIN"/>
    <property type="match status" value="1"/>
</dbReference>
<dbReference type="Proteomes" id="UP000008311">
    <property type="component" value="Unassembled WGS sequence"/>
</dbReference>
<dbReference type="InParanoid" id="B9RB18"/>
<evidence type="ECO:0000256" key="1">
    <source>
        <dbReference type="SAM" id="MobiDB-lite"/>
    </source>
</evidence>
<dbReference type="FunCoup" id="B9RB18">
    <property type="interactions" value="69"/>
</dbReference>
<gene>
    <name evidence="3" type="ORF">RCOM_1510520</name>
</gene>
<feature type="region of interest" description="Disordered" evidence="1">
    <location>
        <begin position="863"/>
        <end position="883"/>
    </location>
</feature>
<feature type="compositionally biased region" description="Polar residues" evidence="1">
    <location>
        <begin position="380"/>
        <end position="393"/>
    </location>
</feature>